<comment type="caution">
    <text evidence="1">The sequence shown here is derived from an EMBL/GenBank/DDBJ whole genome shotgun (WGS) entry which is preliminary data.</text>
</comment>
<reference evidence="1 2" key="1">
    <citation type="submission" date="2021-03" db="EMBL/GenBank/DDBJ databases">
        <title>Sequencing the genomes of 1000 actinobacteria strains.</title>
        <authorList>
            <person name="Klenk H.-P."/>
        </authorList>
    </citation>
    <scope>NUCLEOTIDE SEQUENCE [LARGE SCALE GENOMIC DNA]</scope>
    <source>
        <strain evidence="1 2">DSM 44580</strain>
    </source>
</reference>
<evidence type="ECO:0000313" key="1">
    <source>
        <dbReference type="EMBL" id="MBP2471273.1"/>
    </source>
</evidence>
<gene>
    <name evidence="1" type="ORF">JOF53_000145</name>
</gene>
<name>A0ABS5A3X6_9PSEU</name>
<keyword evidence="2" id="KW-1185">Reference proteome</keyword>
<accession>A0ABS5A3X6</accession>
<dbReference type="EMBL" id="JAGIOO010000001">
    <property type="protein sequence ID" value="MBP2471273.1"/>
    <property type="molecule type" value="Genomic_DNA"/>
</dbReference>
<protein>
    <submittedName>
        <fullName evidence="1">Uncharacterized protein</fullName>
    </submittedName>
</protein>
<evidence type="ECO:0000313" key="2">
    <source>
        <dbReference type="Proteomes" id="UP001519363"/>
    </source>
</evidence>
<dbReference type="Proteomes" id="UP001519363">
    <property type="component" value="Unassembled WGS sequence"/>
</dbReference>
<organism evidence="1 2">
    <name type="scientific">Crossiella equi</name>
    <dbReference type="NCBI Taxonomy" id="130796"/>
    <lineage>
        <taxon>Bacteria</taxon>
        <taxon>Bacillati</taxon>
        <taxon>Actinomycetota</taxon>
        <taxon>Actinomycetes</taxon>
        <taxon>Pseudonocardiales</taxon>
        <taxon>Pseudonocardiaceae</taxon>
        <taxon>Crossiella</taxon>
    </lineage>
</organism>
<proteinExistence type="predicted"/>
<sequence>MIEVSGVVHTEAGMMAVWDAGRCAAVAPGELTGDADIQAAVTAGHLVPLNIRADGAFQLTLRLGAELTTREAEFRMLSAEPYLLEVTGEVRYGGIEHVGGDTGEPSLTPPPGRYQAFAHIIDWAAEPGSRDAEGHPAEHALSDFVVLLEPEPGTPPAYRTDLLTFGEPQASAR</sequence>